<feature type="compositionally biased region" description="Basic and acidic residues" evidence="1">
    <location>
        <begin position="118"/>
        <end position="127"/>
    </location>
</feature>
<feature type="transmembrane region" description="Helical" evidence="2">
    <location>
        <begin position="160"/>
        <end position="180"/>
    </location>
</feature>
<evidence type="ECO:0000313" key="4">
    <source>
        <dbReference type="Proteomes" id="UP000649604"/>
    </source>
</evidence>
<accession>A0A9D5JWZ7</accession>
<proteinExistence type="predicted"/>
<evidence type="ECO:0000313" key="3">
    <source>
        <dbReference type="EMBL" id="MBD3325778.1"/>
    </source>
</evidence>
<dbReference type="PANTHER" id="PTHR38434">
    <property type="entry name" value="BLL2549 PROTEIN"/>
    <property type="match status" value="1"/>
</dbReference>
<dbReference type="EMBL" id="WJJP01000469">
    <property type="protein sequence ID" value="MBD3325778.1"/>
    <property type="molecule type" value="Genomic_DNA"/>
</dbReference>
<gene>
    <name evidence="3" type="ORF">GF339_14420</name>
</gene>
<keyword evidence="2" id="KW-1133">Transmembrane helix</keyword>
<feature type="transmembrane region" description="Helical" evidence="2">
    <location>
        <begin position="355"/>
        <end position="373"/>
    </location>
</feature>
<feature type="transmembrane region" description="Helical" evidence="2">
    <location>
        <begin position="615"/>
        <end position="635"/>
    </location>
</feature>
<feature type="transmembrane region" description="Helical" evidence="2">
    <location>
        <begin position="591"/>
        <end position="609"/>
    </location>
</feature>
<feature type="transmembrane region" description="Helical" evidence="2">
    <location>
        <begin position="135"/>
        <end position="154"/>
    </location>
</feature>
<feature type="transmembrane region" description="Helical" evidence="2">
    <location>
        <begin position="246"/>
        <end position="263"/>
    </location>
</feature>
<feature type="transmembrane region" description="Helical" evidence="2">
    <location>
        <begin position="379"/>
        <end position="399"/>
    </location>
</feature>
<feature type="region of interest" description="Disordered" evidence="1">
    <location>
        <begin position="89"/>
        <end position="127"/>
    </location>
</feature>
<feature type="transmembrane region" description="Helical" evidence="2">
    <location>
        <begin position="454"/>
        <end position="474"/>
    </location>
</feature>
<keyword evidence="2" id="KW-0812">Transmembrane</keyword>
<evidence type="ECO:0000256" key="1">
    <source>
        <dbReference type="SAM" id="MobiDB-lite"/>
    </source>
</evidence>
<dbReference type="InterPro" id="IPR019286">
    <property type="entry name" value="DUF2339_TM"/>
</dbReference>
<feature type="transmembrane region" description="Helical" evidence="2">
    <location>
        <begin position="560"/>
        <end position="579"/>
    </location>
</feature>
<feature type="transmembrane region" description="Helical" evidence="2">
    <location>
        <begin position="319"/>
        <end position="343"/>
    </location>
</feature>
<organism evidence="3 4">
    <name type="scientific">candidate division KSB3 bacterium</name>
    <dbReference type="NCBI Taxonomy" id="2044937"/>
    <lineage>
        <taxon>Bacteria</taxon>
        <taxon>candidate division KSB3</taxon>
    </lineage>
</organism>
<name>A0A9D5JWZ7_9BACT</name>
<feature type="transmembrane region" description="Helical" evidence="2">
    <location>
        <begin position="192"/>
        <end position="215"/>
    </location>
</feature>
<feature type="transmembrane region" description="Helical" evidence="2">
    <location>
        <begin position="494"/>
        <end position="518"/>
    </location>
</feature>
<comment type="caution">
    <text evidence="3">The sequence shown here is derived from an EMBL/GenBank/DDBJ whole genome shotgun (WGS) entry which is preliminary data.</text>
</comment>
<feature type="transmembrane region" description="Helical" evidence="2">
    <location>
        <begin position="406"/>
        <end position="426"/>
    </location>
</feature>
<feature type="transmembrane region" description="Helical" evidence="2">
    <location>
        <begin position="293"/>
        <end position="313"/>
    </location>
</feature>
<evidence type="ECO:0000256" key="2">
    <source>
        <dbReference type="SAM" id="Phobius"/>
    </source>
</evidence>
<keyword evidence="2" id="KW-0472">Membrane</keyword>
<feature type="transmembrane region" description="Helical" evidence="2">
    <location>
        <begin position="269"/>
        <end position="288"/>
    </location>
</feature>
<sequence length="654" mass="74600">MQCPQCHLKVLEHAPTCPSCGYNLAAYRSFLAMKAELSQLKTDTFAVLQKVDHLHQRFDDLQRLFAPVSPPQDSHAEPELRFDAADLTLPTEEEQPPPQKSPSPIKFQRAAPPPKSPPKTEKTSRHSELNVGQRWLLIAGVVVTVLGVGWFLKYSFDQNWIGPAGRVALAYLGGIVFLIGGESFRRKTFEVFGLYLIGGGIAILYFATFAAFQIYHLVPQGLAFLVMVLVTTLAGGCSLIYDTKWLAVLGLIGGFLTPVILSTGQDNQVVLMTYMTILNAGILTIAFFKQWRLLNYLGFFLTWLLFSGWFFSHYAEEKFWLTLLFLNIFFLTYALVPFAYHLVQGHRKRLSSIRILVPNSFFALGYSFALIEHHFRMEYVSIVTVGYAAIFLWMAQFLYRHNRQQIGALVMLLAKAMLFLVITIPILFSDHWITFFWAIQGVVLLWSALRLRNAWLYGSFVVLMLLTLCKLFVFDYPHVFRLDFEAFFFRNGYAYLWFERYLASLTILVALGLAAFLVTRAKVFFKGRDVPVLWGLFVLYLFVALNIEVSGFFYDYSTQARFAAISVLWTLFSLVLMIVGFSLNLSILRKCAMGLFAVTMLKVFLLDMANVSTPYRVISFLVLGLMLIGASYLYYRFKDRILPAEDDEEGEIET</sequence>
<dbReference type="AlphaFoldDB" id="A0A9D5JWZ7"/>
<feature type="transmembrane region" description="Helical" evidence="2">
    <location>
        <begin position="432"/>
        <end position="449"/>
    </location>
</feature>
<dbReference type="Pfam" id="PF10101">
    <property type="entry name" value="DUF2339"/>
    <property type="match status" value="1"/>
</dbReference>
<dbReference type="PANTHER" id="PTHR38434:SF1">
    <property type="entry name" value="BLL2549 PROTEIN"/>
    <property type="match status" value="1"/>
</dbReference>
<reference evidence="3" key="1">
    <citation type="submission" date="2019-11" db="EMBL/GenBank/DDBJ databases">
        <title>Microbial mats filling the niche in hypersaline microbial mats.</title>
        <authorList>
            <person name="Wong H.L."/>
            <person name="Macleod F.I."/>
            <person name="White R.A. III"/>
            <person name="Burns B.P."/>
        </authorList>
    </citation>
    <scope>NUCLEOTIDE SEQUENCE</scope>
    <source>
        <strain evidence="3">Rbin_158</strain>
    </source>
</reference>
<feature type="transmembrane region" description="Helical" evidence="2">
    <location>
        <begin position="530"/>
        <end position="554"/>
    </location>
</feature>
<dbReference type="Proteomes" id="UP000649604">
    <property type="component" value="Unassembled WGS sequence"/>
</dbReference>
<protein>
    <submittedName>
        <fullName evidence="3">DUF2339 domain-containing protein</fullName>
    </submittedName>
</protein>
<feature type="transmembrane region" description="Helical" evidence="2">
    <location>
        <begin position="221"/>
        <end position="241"/>
    </location>
</feature>